<feature type="compositionally biased region" description="Basic and acidic residues" evidence="2">
    <location>
        <begin position="392"/>
        <end position="411"/>
    </location>
</feature>
<protein>
    <recommendedName>
        <fullName evidence="5">C2H2-type domain-containing protein</fullName>
    </recommendedName>
</protein>
<feature type="coiled-coil region" evidence="1">
    <location>
        <begin position="595"/>
        <end position="629"/>
    </location>
</feature>
<accession>A0A6A4VER0</accession>
<keyword evidence="4" id="KW-1185">Reference proteome</keyword>
<feature type="region of interest" description="Disordered" evidence="2">
    <location>
        <begin position="835"/>
        <end position="866"/>
    </location>
</feature>
<evidence type="ECO:0000313" key="4">
    <source>
        <dbReference type="Proteomes" id="UP000440578"/>
    </source>
</evidence>
<evidence type="ECO:0000256" key="1">
    <source>
        <dbReference type="SAM" id="Coils"/>
    </source>
</evidence>
<organism evidence="3 4">
    <name type="scientific">Amphibalanus amphitrite</name>
    <name type="common">Striped barnacle</name>
    <name type="synonym">Balanus amphitrite</name>
    <dbReference type="NCBI Taxonomy" id="1232801"/>
    <lineage>
        <taxon>Eukaryota</taxon>
        <taxon>Metazoa</taxon>
        <taxon>Ecdysozoa</taxon>
        <taxon>Arthropoda</taxon>
        <taxon>Crustacea</taxon>
        <taxon>Multicrustacea</taxon>
        <taxon>Cirripedia</taxon>
        <taxon>Thoracica</taxon>
        <taxon>Thoracicalcarea</taxon>
        <taxon>Balanomorpha</taxon>
        <taxon>Balanoidea</taxon>
        <taxon>Balanidae</taxon>
        <taxon>Amphibalaninae</taxon>
        <taxon>Amphibalanus</taxon>
    </lineage>
</organism>
<evidence type="ECO:0000256" key="2">
    <source>
        <dbReference type="SAM" id="MobiDB-lite"/>
    </source>
</evidence>
<dbReference type="PANTHER" id="PTHR33936:SF25">
    <property type="entry name" value="C2H2-TYPE DOMAIN-CONTAINING PROTEIN"/>
    <property type="match status" value="1"/>
</dbReference>
<evidence type="ECO:0008006" key="5">
    <source>
        <dbReference type="Google" id="ProtNLM"/>
    </source>
</evidence>
<proteinExistence type="predicted"/>
<name>A0A6A4VER0_AMPAM</name>
<dbReference type="PANTHER" id="PTHR33936">
    <property type="entry name" value="PROTEIN CBG17840"/>
    <property type="match status" value="1"/>
</dbReference>
<feature type="compositionally biased region" description="Basic residues" evidence="2">
    <location>
        <begin position="276"/>
        <end position="286"/>
    </location>
</feature>
<keyword evidence="1" id="KW-0175">Coiled coil</keyword>
<feature type="compositionally biased region" description="Gly residues" evidence="2">
    <location>
        <begin position="372"/>
        <end position="388"/>
    </location>
</feature>
<dbReference type="Proteomes" id="UP000440578">
    <property type="component" value="Unassembled WGS sequence"/>
</dbReference>
<dbReference type="EMBL" id="VIIS01001841">
    <property type="protein sequence ID" value="KAF0292063.1"/>
    <property type="molecule type" value="Genomic_DNA"/>
</dbReference>
<sequence>MSGVMDSTPAEDDGNVRKSSRLQAKPRQNADKGAGGGPPWTRPTATLLVGSEDKQREIKVFPCRVCDFLGRTANVTKLHEHKNHPRAIKCASCEYVARDQDDLAAHTEYEHYTGAKRNEHCREMVNGVQCTARFVRISDLRRHLASEHGLVAALDTVQEEFDTWDEFMRWKAQFELDTHSVYKIGYGRRHGHRRYMCVRSGRYKPVPDELRQRRPRRHRTIKMGFNCTATMMCKFPETGGVRVVVHPFHYGHAIGDVELPGLKPENAPDNWIRPDPRRKRKNRPFKISHVDEVPAMPEPTDGDEPAPVPTETDGGDGMQNGDSGTGLPVASVTAEKADSDAVPPEGSAAEGDPSVVAESGGGDGPSTDVVPGPGGDTGGPGEGAGDNGDGPNKTDAKPVEAPDPARLETLRRRPGPKSKCPPLSPPPPPEPEPEPEPEPKPKPRRGLFGRPLPPPPRPGHGKRYKKLLRRAKLMKGLRKRLDMQLTRLAEARLQQFPKLAPAPGGGAEAPLVGMPLEDVPEVDDNPPPLAVLRADPTDVDQLPDGVFPELELLTAPTDLDDATDTIFSLKMEVLSLRARLMRRAAVETGLRADALEAAARHADSERELREELERTRAGQDSELQRLRGALHSVFTSAQLAALENPDEPVPWGTQDYEQAMALRWLCNQEAFNFVRRGLKVPLPTMADVRAVVATGRPRPVADTFFELVRTKALEGDIVEDAGDVEAEPGSELRLVLEGPEEQTVEVVDSAAGEGEEAPVERPPKPRVIAERKPTTVRAVRLRPVGSDGQATVSTVSVRQFHGDADDSEPTDIMIQLIEEDSGEPATVERVDGEVAGFIGPHSSGSGGDIAIGESPSGEPSTKRARY</sequence>
<feature type="region of interest" description="Disordered" evidence="2">
    <location>
        <begin position="1"/>
        <end position="49"/>
    </location>
</feature>
<dbReference type="OrthoDB" id="6426693at2759"/>
<evidence type="ECO:0000313" key="3">
    <source>
        <dbReference type="EMBL" id="KAF0292063.1"/>
    </source>
</evidence>
<feature type="region of interest" description="Disordered" evidence="2">
    <location>
        <begin position="258"/>
        <end position="465"/>
    </location>
</feature>
<dbReference type="AlphaFoldDB" id="A0A6A4VER0"/>
<gene>
    <name evidence="3" type="ORF">FJT64_009903</name>
</gene>
<reference evidence="3 4" key="1">
    <citation type="submission" date="2019-07" db="EMBL/GenBank/DDBJ databases">
        <title>Draft genome assembly of a fouling barnacle, Amphibalanus amphitrite (Darwin, 1854): The first reference genome for Thecostraca.</title>
        <authorList>
            <person name="Kim W."/>
        </authorList>
    </citation>
    <scope>NUCLEOTIDE SEQUENCE [LARGE SCALE GENOMIC DNA]</scope>
    <source>
        <strain evidence="3">SNU_AA5</strain>
        <tissue evidence="3">Soma without cirri and trophi</tissue>
    </source>
</reference>
<comment type="caution">
    <text evidence="3">The sequence shown here is derived from an EMBL/GenBank/DDBJ whole genome shotgun (WGS) entry which is preliminary data.</text>
</comment>
<dbReference type="InterPro" id="IPR052797">
    <property type="entry name" value="RegFact_GeneExpr_CellDeath"/>
</dbReference>